<gene>
    <name evidence="3" type="ORF">HLB16_16365</name>
</gene>
<dbReference type="Pfam" id="PF00675">
    <property type="entry name" value="Peptidase_M16"/>
    <property type="match status" value="1"/>
</dbReference>
<dbReference type="InterPro" id="IPR050361">
    <property type="entry name" value="MPP/UQCRC_Complex"/>
</dbReference>
<organism evidence="3 4">
    <name type="scientific">Cupriavidus gilardii</name>
    <dbReference type="NCBI Taxonomy" id="82541"/>
    <lineage>
        <taxon>Bacteria</taxon>
        <taxon>Pseudomonadati</taxon>
        <taxon>Pseudomonadota</taxon>
        <taxon>Betaproteobacteria</taxon>
        <taxon>Burkholderiales</taxon>
        <taxon>Burkholderiaceae</taxon>
        <taxon>Cupriavidus</taxon>
    </lineage>
</organism>
<dbReference type="InterPro" id="IPR007863">
    <property type="entry name" value="Peptidase_M16_C"/>
</dbReference>
<sequence>MFAIDSLSFSRPSARLRRTLAVAAGLLAGLGAAAAQAAIPIEHWTASTGARVYFVRSPSIPMLDINVDFDAGSRYDPPGKAGLATLTAALLDKGTGAVEGQPARDEAQIADAFADTGASFGGAAGGDRGGIGLRTLTSNPELTQSVTLAAQLIKAPTFPEAVVAREKERMIAAIREGDTRPGVIADKLLSKAIYPNHPYGMSATAESVASVTRADLERFWRANYAASRAVVTLIGAIDRRQAEQIAELLTRGLPNGAAPPEMPPVKMDIGASVQRVPHPAQQATVVLGQPAIARGDPDYFALLVGNYVLGGGGFSSRLTEEVREKRGLTYGVDSYFAPSKQPGPFGIGLQTSKAQTDEALALVRQVLKRFVEEGPTQAELKAAKDNLINGFPLRIDSNRKLLTNVANIGWYGLPLDYLDTWTAQIAKVDRQHVRQAFQRHVRPDAMATVIVGGPTGGPAGAPTAAAR</sequence>
<dbReference type="Proteomes" id="UP000542973">
    <property type="component" value="Unassembled WGS sequence"/>
</dbReference>
<dbReference type="EMBL" id="JABEMD010000028">
    <property type="protein sequence ID" value="NNH12446.1"/>
    <property type="molecule type" value="Genomic_DNA"/>
</dbReference>
<evidence type="ECO:0000259" key="1">
    <source>
        <dbReference type="Pfam" id="PF00675"/>
    </source>
</evidence>
<dbReference type="PANTHER" id="PTHR11851:SF224">
    <property type="entry name" value="PROCESSING PROTEASE"/>
    <property type="match status" value="1"/>
</dbReference>
<dbReference type="RefSeq" id="WP_082371377.1">
    <property type="nucleotide sequence ID" value="NZ_BAAAEB010000018.1"/>
</dbReference>
<evidence type="ECO:0000259" key="2">
    <source>
        <dbReference type="Pfam" id="PF05193"/>
    </source>
</evidence>
<evidence type="ECO:0000313" key="3">
    <source>
        <dbReference type="EMBL" id="NNH12446.1"/>
    </source>
</evidence>
<proteinExistence type="predicted"/>
<comment type="caution">
    <text evidence="3">The sequence shown here is derived from an EMBL/GenBank/DDBJ whole genome shotgun (WGS) entry which is preliminary data.</text>
</comment>
<dbReference type="Gene3D" id="3.30.830.10">
    <property type="entry name" value="Metalloenzyme, LuxS/M16 peptidase-like"/>
    <property type="match status" value="2"/>
</dbReference>
<reference evidence="3 4" key="1">
    <citation type="submission" date="2020-05" db="EMBL/GenBank/DDBJ databases">
        <title>MicrobeNet Type strains.</title>
        <authorList>
            <person name="Nicholson A.C."/>
        </authorList>
    </citation>
    <scope>NUCLEOTIDE SEQUENCE [LARGE SCALE GENOMIC DNA]</scope>
    <source>
        <strain evidence="3 4">ATCC 700815</strain>
    </source>
</reference>
<feature type="domain" description="Peptidase M16 C-terminal" evidence="2">
    <location>
        <begin position="210"/>
        <end position="387"/>
    </location>
</feature>
<dbReference type="GO" id="GO:0046872">
    <property type="term" value="F:metal ion binding"/>
    <property type="evidence" value="ECO:0007669"/>
    <property type="project" value="InterPro"/>
</dbReference>
<dbReference type="Pfam" id="PF05193">
    <property type="entry name" value="Peptidase_M16_C"/>
    <property type="match status" value="1"/>
</dbReference>
<dbReference type="GeneID" id="70689026"/>
<feature type="domain" description="Peptidase M16 N-terminal" evidence="1">
    <location>
        <begin position="54"/>
        <end position="202"/>
    </location>
</feature>
<evidence type="ECO:0000313" key="4">
    <source>
        <dbReference type="Proteomes" id="UP000542973"/>
    </source>
</evidence>
<name>A0A6N1BN29_9BURK</name>
<dbReference type="AlphaFoldDB" id="A0A6N1BN29"/>
<dbReference type="InterPro" id="IPR011765">
    <property type="entry name" value="Pept_M16_N"/>
</dbReference>
<dbReference type="SUPFAM" id="SSF63411">
    <property type="entry name" value="LuxS/MPP-like metallohydrolase"/>
    <property type="match status" value="2"/>
</dbReference>
<protein>
    <submittedName>
        <fullName evidence="3">Insulinase family protein</fullName>
    </submittedName>
</protein>
<dbReference type="PANTHER" id="PTHR11851">
    <property type="entry name" value="METALLOPROTEASE"/>
    <property type="match status" value="1"/>
</dbReference>
<dbReference type="InterPro" id="IPR011249">
    <property type="entry name" value="Metalloenz_LuxS/M16"/>
</dbReference>
<accession>A0A6N1BN29</accession>